<evidence type="ECO:0000256" key="11">
    <source>
        <dbReference type="ARBA" id="ARBA00023239"/>
    </source>
</evidence>
<dbReference type="GO" id="GO:0006284">
    <property type="term" value="P:base-excision repair"/>
    <property type="evidence" value="ECO:0007669"/>
    <property type="project" value="InterPro"/>
</dbReference>
<evidence type="ECO:0000313" key="19">
    <source>
        <dbReference type="Proteomes" id="UP000199488"/>
    </source>
</evidence>
<dbReference type="Proteomes" id="UP000199488">
    <property type="component" value="Unassembled WGS sequence"/>
</dbReference>
<dbReference type="Pfam" id="PF06827">
    <property type="entry name" value="zf-FPG_IleRS"/>
    <property type="match status" value="1"/>
</dbReference>
<dbReference type="GO" id="GO:0003684">
    <property type="term" value="F:damaged DNA binding"/>
    <property type="evidence" value="ECO:0007669"/>
    <property type="project" value="InterPro"/>
</dbReference>
<gene>
    <name evidence="15" type="primary">mutM</name>
    <name evidence="15" type="synonym">fpg</name>
    <name evidence="18" type="ORF">SAMN05421781_2158</name>
</gene>
<feature type="domain" description="FPG-type" evidence="16">
    <location>
        <begin position="240"/>
        <end position="274"/>
    </location>
</feature>
<sequence length="287" mass="32400">MPELPEVETVRRNLEQTAVGKTVETVKVYWPNIIKRPDDHEAFSLMLGGKTIERVHRKGKFLVIYLEDLAVVSHLRMEGRYEWSDGGEPDKHTHVRFHFTDGTELRYRDVRKFGTMHVFNRGEEWNEKPLNQLGAEPYRDTSFTADYLHSRFQKTSRSIKAVLLDQSIIAGLGNIYVDEALFRVGVLPDAPAAGLGKPVLEILRKQITEVIEEAVKQGGSTVRSYVNGDGQAGAFQLNLFVYGRKGEPCKVCSHEIERAVVAGRGTHYCPVCQTKEGTEWLSALQAE</sequence>
<evidence type="ECO:0000256" key="10">
    <source>
        <dbReference type="ARBA" id="ARBA00023204"/>
    </source>
</evidence>
<dbReference type="Gene3D" id="1.10.8.50">
    <property type="match status" value="1"/>
</dbReference>
<evidence type="ECO:0000256" key="5">
    <source>
        <dbReference type="ARBA" id="ARBA00022763"/>
    </source>
</evidence>
<comment type="catalytic activity">
    <reaction evidence="14 15">
        <text>2'-deoxyribonucleotide-(2'-deoxyribose 5'-phosphate)-2'-deoxyribonucleotide-DNA = a 3'-end 2'-deoxyribonucleotide-(2,3-dehydro-2,3-deoxyribose 5'-phosphate)-DNA + a 5'-end 5'-phospho-2'-deoxyribonucleoside-DNA + H(+)</text>
        <dbReference type="Rhea" id="RHEA:66592"/>
        <dbReference type="Rhea" id="RHEA-COMP:13180"/>
        <dbReference type="Rhea" id="RHEA-COMP:16897"/>
        <dbReference type="Rhea" id="RHEA-COMP:17067"/>
        <dbReference type="ChEBI" id="CHEBI:15378"/>
        <dbReference type="ChEBI" id="CHEBI:136412"/>
        <dbReference type="ChEBI" id="CHEBI:157695"/>
        <dbReference type="ChEBI" id="CHEBI:167181"/>
        <dbReference type="EC" id="4.2.99.18"/>
    </reaction>
</comment>
<keyword evidence="5 15" id="KW-0227">DNA damage</keyword>
<dbReference type="GO" id="GO:0140078">
    <property type="term" value="F:class I DNA-(apurinic or apyrimidinic site) endonuclease activity"/>
    <property type="evidence" value="ECO:0007669"/>
    <property type="project" value="UniProtKB-EC"/>
</dbReference>
<dbReference type="PROSITE" id="PS51066">
    <property type="entry name" value="ZF_FPG_2"/>
    <property type="match status" value="1"/>
</dbReference>
<feature type="active site" description="Proton donor" evidence="15">
    <location>
        <position position="3"/>
    </location>
</feature>
<keyword evidence="6 15" id="KW-0863">Zinc-finger</keyword>
<evidence type="ECO:0000256" key="1">
    <source>
        <dbReference type="ARBA" id="ARBA00001668"/>
    </source>
</evidence>
<dbReference type="PANTHER" id="PTHR22993">
    <property type="entry name" value="FORMAMIDOPYRIMIDINE-DNA GLYCOSYLASE"/>
    <property type="match status" value="1"/>
</dbReference>
<evidence type="ECO:0000256" key="4">
    <source>
        <dbReference type="ARBA" id="ARBA00022723"/>
    </source>
</evidence>
<feature type="active site" description="Proton donor; for beta-elimination activity" evidence="15">
    <location>
        <position position="60"/>
    </location>
</feature>
<dbReference type="OrthoDB" id="9800855at2"/>
<evidence type="ECO:0000256" key="14">
    <source>
        <dbReference type="ARBA" id="ARBA00044632"/>
    </source>
</evidence>
<evidence type="ECO:0000259" key="16">
    <source>
        <dbReference type="PROSITE" id="PS51066"/>
    </source>
</evidence>
<dbReference type="EC" id="3.2.2.23" evidence="15"/>
<evidence type="ECO:0000256" key="15">
    <source>
        <dbReference type="HAMAP-Rule" id="MF_00103"/>
    </source>
</evidence>
<feature type="active site" description="Schiff-base intermediate with DNA" evidence="15">
    <location>
        <position position="2"/>
    </location>
</feature>
<dbReference type="PROSITE" id="PS01242">
    <property type="entry name" value="ZF_FPG_1"/>
    <property type="match status" value="1"/>
</dbReference>
<evidence type="ECO:0000256" key="3">
    <source>
        <dbReference type="ARBA" id="ARBA00011245"/>
    </source>
</evidence>
<keyword evidence="7 15" id="KW-0378">Hydrolase</keyword>
<name>A0A1H2VM61_9BACI</name>
<organism evidence="18 19">
    <name type="scientific">Marinococcus luteus</name>
    <dbReference type="NCBI Taxonomy" id="1122204"/>
    <lineage>
        <taxon>Bacteria</taxon>
        <taxon>Bacillati</taxon>
        <taxon>Bacillota</taxon>
        <taxon>Bacilli</taxon>
        <taxon>Bacillales</taxon>
        <taxon>Bacillaceae</taxon>
        <taxon>Marinococcus</taxon>
    </lineage>
</organism>
<comment type="function">
    <text evidence="15">Involved in base excision repair of DNA damaged by oxidation or by mutagenic agents. Acts as DNA glycosylase that recognizes and removes damaged bases. Has a preference for oxidized purines, such as 7,8-dihydro-8-oxoguanine (8-oxoG). Has AP (apurinic/apyrimidinic) lyase activity and introduces nicks in the DNA strand. Cleaves the DNA backbone by beta-delta elimination to generate a single-strand break at the site of the removed base with both 3'- and 5'-phosphates.</text>
</comment>
<dbReference type="SUPFAM" id="SSF81624">
    <property type="entry name" value="N-terminal domain of MutM-like DNA repair proteins"/>
    <property type="match status" value="1"/>
</dbReference>
<evidence type="ECO:0000256" key="13">
    <source>
        <dbReference type="ARBA" id="ARBA00023295"/>
    </source>
</evidence>
<evidence type="ECO:0000313" key="18">
    <source>
        <dbReference type="EMBL" id="SDW69441.1"/>
    </source>
</evidence>
<keyword evidence="11 15" id="KW-0456">Lyase</keyword>
<dbReference type="RefSeq" id="WP_091614825.1">
    <property type="nucleotide sequence ID" value="NZ_FNNC01000004.1"/>
</dbReference>
<feature type="domain" description="Formamidopyrimidine-DNA glycosylase catalytic" evidence="17">
    <location>
        <begin position="2"/>
        <end position="114"/>
    </location>
</feature>
<dbReference type="InterPro" id="IPR000214">
    <property type="entry name" value="Znf_DNA_glyclase/AP_lyase"/>
</dbReference>
<dbReference type="SMART" id="SM00898">
    <property type="entry name" value="Fapy_DNA_glyco"/>
    <property type="match status" value="1"/>
</dbReference>
<keyword evidence="4 15" id="KW-0479">Metal-binding</keyword>
<accession>A0A1H2VM61</accession>
<dbReference type="InterPro" id="IPR010663">
    <property type="entry name" value="Znf_FPG/IleRS"/>
</dbReference>
<dbReference type="SUPFAM" id="SSF46946">
    <property type="entry name" value="S13-like H2TH domain"/>
    <property type="match status" value="1"/>
</dbReference>
<dbReference type="SUPFAM" id="SSF57716">
    <property type="entry name" value="Glucocorticoid receptor-like (DNA-binding domain)"/>
    <property type="match status" value="1"/>
</dbReference>
<proteinExistence type="inferred from homology"/>
<evidence type="ECO:0000256" key="2">
    <source>
        <dbReference type="ARBA" id="ARBA00009409"/>
    </source>
</evidence>
<comment type="subunit">
    <text evidence="3 15">Monomer.</text>
</comment>
<dbReference type="InterPro" id="IPR012319">
    <property type="entry name" value="FPG_cat"/>
</dbReference>
<dbReference type="Gene3D" id="3.20.190.10">
    <property type="entry name" value="MutM-like, N-terminal"/>
    <property type="match status" value="1"/>
</dbReference>
<comment type="cofactor">
    <cofactor evidence="15">
        <name>Zn(2+)</name>
        <dbReference type="ChEBI" id="CHEBI:29105"/>
    </cofactor>
    <text evidence="15">Binds 1 zinc ion per subunit.</text>
</comment>
<dbReference type="Pfam" id="PF01149">
    <property type="entry name" value="Fapy_DNA_glyco"/>
    <property type="match status" value="1"/>
</dbReference>
<dbReference type="CDD" id="cd08966">
    <property type="entry name" value="EcFpg-like_N"/>
    <property type="match status" value="1"/>
</dbReference>
<protein>
    <recommendedName>
        <fullName evidence="15">Formamidopyrimidine-DNA glycosylase</fullName>
        <shortName evidence="15">Fapy-DNA glycosylase</shortName>
        <ecNumber evidence="15">3.2.2.23</ecNumber>
    </recommendedName>
    <alternativeName>
        <fullName evidence="15">DNA-(apurinic or apyrimidinic site) lyase MutM</fullName>
        <shortName evidence="15">AP lyase MutM</shortName>
        <ecNumber evidence="15">4.2.99.18</ecNumber>
    </alternativeName>
</protein>
<dbReference type="AlphaFoldDB" id="A0A1H2VM61"/>
<evidence type="ECO:0000256" key="8">
    <source>
        <dbReference type="ARBA" id="ARBA00022833"/>
    </source>
</evidence>
<dbReference type="NCBIfam" id="NF002211">
    <property type="entry name" value="PRK01103.1"/>
    <property type="match status" value="1"/>
</dbReference>
<dbReference type="InterPro" id="IPR020629">
    <property type="entry name" value="FPG_Glyclase"/>
</dbReference>
<evidence type="ECO:0000256" key="6">
    <source>
        <dbReference type="ARBA" id="ARBA00022771"/>
    </source>
</evidence>
<keyword evidence="9 15" id="KW-0238">DNA-binding</keyword>
<keyword evidence="19" id="KW-1185">Reference proteome</keyword>
<dbReference type="NCBIfam" id="TIGR00577">
    <property type="entry name" value="fpg"/>
    <property type="match status" value="1"/>
</dbReference>
<dbReference type="InterPro" id="IPR015887">
    <property type="entry name" value="DNA_glyclase_Znf_dom_DNA_BS"/>
</dbReference>
<dbReference type="PANTHER" id="PTHR22993:SF9">
    <property type="entry name" value="FORMAMIDOPYRIMIDINE-DNA GLYCOSYLASE"/>
    <property type="match status" value="1"/>
</dbReference>
<dbReference type="InterPro" id="IPR015886">
    <property type="entry name" value="H2TH_FPG"/>
</dbReference>
<keyword evidence="10 15" id="KW-0234">DNA repair</keyword>
<comment type="similarity">
    <text evidence="2 15">Belongs to the FPG family.</text>
</comment>
<dbReference type="InterPro" id="IPR010979">
    <property type="entry name" value="Ribosomal_uS13-like_H2TH"/>
</dbReference>
<dbReference type="GO" id="GO:0034039">
    <property type="term" value="F:8-oxo-7,8-dihydroguanine DNA N-glycosylase activity"/>
    <property type="evidence" value="ECO:0007669"/>
    <property type="project" value="TreeGrafter"/>
</dbReference>
<dbReference type="FunFam" id="3.20.190.10:FF:000001">
    <property type="entry name" value="Formamidopyrimidine-DNA glycosylase"/>
    <property type="match status" value="1"/>
</dbReference>
<dbReference type="EC" id="4.2.99.18" evidence="15"/>
<feature type="active site" description="Proton donor; for delta-elimination activity" evidence="15">
    <location>
        <position position="264"/>
    </location>
</feature>
<dbReference type="FunFam" id="1.10.8.50:FF:000003">
    <property type="entry name" value="Formamidopyrimidine-DNA glycosylase"/>
    <property type="match status" value="1"/>
</dbReference>
<feature type="binding site" evidence="15">
    <location>
        <position position="111"/>
    </location>
    <ligand>
        <name>DNA</name>
        <dbReference type="ChEBI" id="CHEBI:16991"/>
    </ligand>
</feature>
<evidence type="ECO:0000259" key="17">
    <source>
        <dbReference type="PROSITE" id="PS51068"/>
    </source>
</evidence>
<dbReference type="STRING" id="1122204.SAMN05421781_2158"/>
<keyword evidence="12 15" id="KW-0511">Multifunctional enzyme</keyword>
<keyword evidence="8 15" id="KW-0862">Zinc</keyword>
<dbReference type="Pfam" id="PF06831">
    <property type="entry name" value="H2TH"/>
    <property type="match status" value="1"/>
</dbReference>
<dbReference type="PROSITE" id="PS51068">
    <property type="entry name" value="FPG_CAT"/>
    <property type="match status" value="1"/>
</dbReference>
<keyword evidence="13 15" id="KW-0326">Glycosidase</keyword>
<dbReference type="GO" id="GO:0008270">
    <property type="term" value="F:zinc ion binding"/>
    <property type="evidence" value="ECO:0007669"/>
    <property type="project" value="UniProtKB-UniRule"/>
</dbReference>
<dbReference type="EMBL" id="FNNC01000004">
    <property type="protein sequence ID" value="SDW69441.1"/>
    <property type="molecule type" value="Genomic_DNA"/>
</dbReference>
<dbReference type="HAMAP" id="MF_00103">
    <property type="entry name" value="Fapy_DNA_glycosyl"/>
    <property type="match status" value="1"/>
</dbReference>
<comment type="catalytic activity">
    <reaction evidence="1 15">
        <text>Hydrolysis of DNA containing ring-opened 7-methylguanine residues, releasing 2,6-diamino-4-hydroxy-5-(N-methyl)formamidopyrimidine.</text>
        <dbReference type="EC" id="3.2.2.23"/>
    </reaction>
</comment>
<dbReference type="GO" id="GO:0003690">
    <property type="term" value="F:double-stranded DNA binding"/>
    <property type="evidence" value="ECO:0007669"/>
    <property type="project" value="UniProtKB-ARBA"/>
</dbReference>
<evidence type="ECO:0000256" key="9">
    <source>
        <dbReference type="ARBA" id="ARBA00023125"/>
    </source>
</evidence>
<feature type="binding site" evidence="15">
    <location>
        <position position="92"/>
    </location>
    <ligand>
        <name>DNA</name>
        <dbReference type="ChEBI" id="CHEBI:16991"/>
    </ligand>
</feature>
<dbReference type="SMART" id="SM01232">
    <property type="entry name" value="H2TH"/>
    <property type="match status" value="1"/>
</dbReference>
<comment type="caution">
    <text evidence="15">Lacks conserved residue(s) required for the propagation of feature annotation.</text>
</comment>
<dbReference type="InterPro" id="IPR035937">
    <property type="entry name" value="FPG_N"/>
</dbReference>
<evidence type="ECO:0000256" key="7">
    <source>
        <dbReference type="ARBA" id="ARBA00022801"/>
    </source>
</evidence>
<reference evidence="18 19" key="1">
    <citation type="submission" date="2016-10" db="EMBL/GenBank/DDBJ databases">
        <authorList>
            <person name="de Groot N.N."/>
        </authorList>
    </citation>
    <scope>NUCLEOTIDE SEQUENCE [LARGE SCALE GENOMIC DNA]</scope>
    <source>
        <strain evidence="18 19">DSM 23126</strain>
    </source>
</reference>
<evidence type="ECO:0000256" key="12">
    <source>
        <dbReference type="ARBA" id="ARBA00023268"/>
    </source>
</evidence>